<proteinExistence type="predicted"/>
<gene>
    <name evidence="1" type="ORF">HK099_003422</name>
</gene>
<reference evidence="1" key="1">
    <citation type="submission" date="2020-05" db="EMBL/GenBank/DDBJ databases">
        <title>Phylogenomic resolution of chytrid fungi.</title>
        <authorList>
            <person name="Stajich J.E."/>
            <person name="Amses K."/>
            <person name="Simmons R."/>
            <person name="Seto K."/>
            <person name="Myers J."/>
            <person name="Bonds A."/>
            <person name="Quandt C.A."/>
            <person name="Barry K."/>
            <person name="Liu P."/>
            <person name="Grigoriev I."/>
            <person name="Longcore J.E."/>
            <person name="James T.Y."/>
        </authorList>
    </citation>
    <scope>NUCLEOTIDE SEQUENCE</scope>
    <source>
        <strain evidence="1">JEL0476</strain>
    </source>
</reference>
<dbReference type="Proteomes" id="UP001211065">
    <property type="component" value="Unassembled WGS sequence"/>
</dbReference>
<feature type="non-terminal residue" evidence="1">
    <location>
        <position position="146"/>
    </location>
</feature>
<dbReference type="SUPFAM" id="SSF56672">
    <property type="entry name" value="DNA/RNA polymerases"/>
    <property type="match status" value="1"/>
</dbReference>
<organism evidence="1 2">
    <name type="scientific">Clydaea vesicula</name>
    <dbReference type="NCBI Taxonomy" id="447962"/>
    <lineage>
        <taxon>Eukaryota</taxon>
        <taxon>Fungi</taxon>
        <taxon>Fungi incertae sedis</taxon>
        <taxon>Chytridiomycota</taxon>
        <taxon>Chytridiomycota incertae sedis</taxon>
        <taxon>Chytridiomycetes</taxon>
        <taxon>Lobulomycetales</taxon>
        <taxon>Lobulomycetaceae</taxon>
        <taxon>Clydaea</taxon>
    </lineage>
</organism>
<evidence type="ECO:0000313" key="1">
    <source>
        <dbReference type="EMBL" id="KAJ3198884.1"/>
    </source>
</evidence>
<name>A0AAD5TVB7_9FUNG</name>
<sequence length="146" mass="16726">MHNSGFYFHSLDLDVNTIDSDIHISPSVLTEENNYIKSIGVDDTDITFLNTQEPALKKVLTSFAKVFEQPPHTDHIPKRPHFDQQINLQTNFKFPHYGPLRPMNEKHLAALKVELEKLLANGRIRPSTSTHRSHVMLVPKKDGGYR</sequence>
<comment type="caution">
    <text evidence="1">The sequence shown here is derived from an EMBL/GenBank/DDBJ whole genome shotgun (WGS) entry which is preliminary data.</text>
</comment>
<dbReference type="EMBL" id="JADGJW010002240">
    <property type="protein sequence ID" value="KAJ3198884.1"/>
    <property type="molecule type" value="Genomic_DNA"/>
</dbReference>
<dbReference type="Gene3D" id="3.10.10.10">
    <property type="entry name" value="HIV Type 1 Reverse Transcriptase, subunit A, domain 1"/>
    <property type="match status" value="1"/>
</dbReference>
<dbReference type="AlphaFoldDB" id="A0AAD5TVB7"/>
<dbReference type="InterPro" id="IPR043502">
    <property type="entry name" value="DNA/RNA_pol_sf"/>
</dbReference>
<protein>
    <submittedName>
        <fullName evidence="1">Uncharacterized protein</fullName>
    </submittedName>
</protein>
<accession>A0AAD5TVB7</accession>
<keyword evidence="2" id="KW-1185">Reference proteome</keyword>
<evidence type="ECO:0000313" key="2">
    <source>
        <dbReference type="Proteomes" id="UP001211065"/>
    </source>
</evidence>